<feature type="compositionally biased region" description="Basic and acidic residues" evidence="1">
    <location>
        <begin position="84"/>
        <end position="95"/>
    </location>
</feature>
<proteinExistence type="predicted"/>
<evidence type="ECO:0000313" key="2">
    <source>
        <dbReference type="EMBL" id="CAF9927993.1"/>
    </source>
</evidence>
<feature type="region of interest" description="Disordered" evidence="1">
    <location>
        <begin position="140"/>
        <end position="162"/>
    </location>
</feature>
<reference evidence="2" key="1">
    <citation type="submission" date="2021-03" db="EMBL/GenBank/DDBJ databases">
        <authorList>
            <person name="Tagirdzhanova G."/>
        </authorList>
    </citation>
    <scope>NUCLEOTIDE SEQUENCE</scope>
</reference>
<dbReference type="AlphaFoldDB" id="A0A8H3FNQ8"/>
<name>A0A8H3FNQ8_9LECA</name>
<accession>A0A8H3FNQ8</accession>
<feature type="region of interest" description="Disordered" evidence="1">
    <location>
        <begin position="69"/>
        <end position="106"/>
    </location>
</feature>
<sequence>MSSCEPICVEDFDDFDDHEGEVPETRKEKEGDTIYIKSTRGVDPRLYKIFKILGKGHYELCLESKIVERAHDPIRPPRGRPRRKLEPRPDRDATEKAGAVVGPSAESIKVETPINVEMDEFKTSISYGKTDVDDSKLRLGETSAKDGAPEQPENIAIAIDCQ</sequence>
<protein>
    <submittedName>
        <fullName evidence="2">Uncharacterized protein</fullName>
    </submittedName>
</protein>
<organism evidence="2 3">
    <name type="scientific">Alectoria fallacina</name>
    <dbReference type="NCBI Taxonomy" id="1903189"/>
    <lineage>
        <taxon>Eukaryota</taxon>
        <taxon>Fungi</taxon>
        <taxon>Dikarya</taxon>
        <taxon>Ascomycota</taxon>
        <taxon>Pezizomycotina</taxon>
        <taxon>Lecanoromycetes</taxon>
        <taxon>OSLEUM clade</taxon>
        <taxon>Lecanoromycetidae</taxon>
        <taxon>Lecanorales</taxon>
        <taxon>Lecanorineae</taxon>
        <taxon>Parmeliaceae</taxon>
        <taxon>Alectoria</taxon>
    </lineage>
</organism>
<dbReference type="Proteomes" id="UP000664203">
    <property type="component" value="Unassembled WGS sequence"/>
</dbReference>
<gene>
    <name evidence="2" type="ORF">ALECFALPRED_003923</name>
</gene>
<dbReference type="EMBL" id="CAJPDR010000243">
    <property type="protein sequence ID" value="CAF9927993.1"/>
    <property type="molecule type" value="Genomic_DNA"/>
</dbReference>
<comment type="caution">
    <text evidence="2">The sequence shown here is derived from an EMBL/GenBank/DDBJ whole genome shotgun (WGS) entry which is preliminary data.</text>
</comment>
<evidence type="ECO:0000256" key="1">
    <source>
        <dbReference type="SAM" id="MobiDB-lite"/>
    </source>
</evidence>
<keyword evidence="3" id="KW-1185">Reference proteome</keyword>
<evidence type="ECO:0000313" key="3">
    <source>
        <dbReference type="Proteomes" id="UP000664203"/>
    </source>
</evidence>